<dbReference type="Pfam" id="PF06985">
    <property type="entry name" value="HET"/>
    <property type="match status" value="1"/>
</dbReference>
<dbReference type="AlphaFoldDB" id="A0A2H3H3W4"/>
<sequence>MRLINTKTLELHEFFSENVPPYAILSHAWGAEEVTFQDWQNRQLAASKQGFFKIKSACYQSLNQNLEWLWVDTNCIDKTSSAELTEAINSMFAYYQKSEVCFAYLPDVSTSSQDRGLLLAQIRGSRWFTRGWTLQELIAPLHLVFYAADWSRIGRKDRSLADLITSITNIDMMYLSGQRNITRASVSKRMSWLANRTTTRTEDMAYCMLGIFDINMPLLYGEGKRAFFRLQEEIIRGSNDHTIFCWEWNDDVPDDWGSLLAPWPTVFEGSSGFEGLKMDELSVFSMTNAGLSIRLPTITTLGDAYKAASSWFIMLQAAPASTARNNPQAACIRVSGRSAGDLLNKNTITFIPVFSPPNLQNGWRFESLHKEYDLNTILLLGAVPITINEQQFGTFLDDEHPAPSFVSINDPNEYTLGRIGNHNVVIAVLSQGYGTSSAASVATHMTLSFLNIRIGLLVGISGGVPGIQHDIRLGDVIASTPGNGHNGVLAYDMGVALQGQEFEIRRVLNAPPFQLLAAMNGLRAQHKIQVHRLQQSIREILGRRPKLRTKFGRPDPDSDRLYFPHIVHPSGQSSHCAGHCGSDPSTLVLRPERMDAENGIVIHYGLIASGNTLCRDANLRDKFAQKGVLCFEMEAAGLINYFPCVVIRGICDYSDPHKTKDWQGYAAMTAAAYAKDLLKHVTRSQVATKRETRACGTKCLTGHYSSLLMETVFVFMLFLLVEAIASNVV</sequence>
<dbReference type="Gene3D" id="3.40.50.1580">
    <property type="entry name" value="Nucleoside phosphorylase domain"/>
    <property type="match status" value="1"/>
</dbReference>
<dbReference type="GO" id="GO:0003824">
    <property type="term" value="F:catalytic activity"/>
    <property type="evidence" value="ECO:0007669"/>
    <property type="project" value="InterPro"/>
</dbReference>
<evidence type="ECO:0000259" key="1">
    <source>
        <dbReference type="Pfam" id="PF06985"/>
    </source>
</evidence>
<name>A0A2H3H3W4_FUSOX</name>
<dbReference type="STRING" id="327505.A0A2H3H3W4"/>
<evidence type="ECO:0000313" key="2">
    <source>
        <dbReference type="EMBL" id="PCD34808.1"/>
    </source>
</evidence>
<dbReference type="Proteomes" id="UP000219602">
    <property type="component" value="Chromosome 7"/>
</dbReference>
<dbReference type="PANTHER" id="PTHR10622">
    <property type="entry name" value="HET DOMAIN-CONTAINING PROTEIN"/>
    <property type="match status" value="1"/>
</dbReference>
<dbReference type="SUPFAM" id="SSF53167">
    <property type="entry name" value="Purine and uridine phosphorylases"/>
    <property type="match status" value="1"/>
</dbReference>
<dbReference type="PANTHER" id="PTHR10622:SF10">
    <property type="entry name" value="HET DOMAIN-CONTAINING PROTEIN"/>
    <property type="match status" value="1"/>
</dbReference>
<evidence type="ECO:0000313" key="3">
    <source>
        <dbReference type="Proteomes" id="UP000219602"/>
    </source>
</evidence>
<comment type="caution">
    <text evidence="2">The sequence shown here is derived from an EMBL/GenBank/DDBJ whole genome shotgun (WGS) entry which is preliminary data.</text>
</comment>
<reference evidence="2 3" key="2">
    <citation type="journal article" date="2017" name="Sci. Rep.">
        <title>A mobile pathogenicity chromosome in Fusarium oxysporum for infection of multiple cucurbit species.</title>
        <authorList>
            <person name="van Dam P."/>
            <person name="Fokkens L."/>
            <person name="Ayukawa Y."/>
            <person name="van der Gragt M."/>
            <person name="Ter Horst A."/>
            <person name="Brankovics B."/>
            <person name="Houterman P.M."/>
            <person name="Arie T."/>
            <person name="Rep M."/>
        </authorList>
    </citation>
    <scope>NUCLEOTIDE SEQUENCE [LARGE SCALE GENOMIC DNA]</scope>
    <source>
        <strain evidence="2 3">Forc016</strain>
    </source>
</reference>
<reference evidence="2 3" key="1">
    <citation type="journal article" date="2016" name="Environ. Microbiol.">
        <title>Effector profiles distinguish formae speciales of Fusarium oxysporum.</title>
        <authorList>
            <person name="van Dam P."/>
            <person name="Fokkens L."/>
            <person name="Schmidt S.M."/>
            <person name="Linmans J.H."/>
            <person name="Kistler H.C."/>
            <person name="Ma L.J."/>
            <person name="Rep M."/>
        </authorList>
    </citation>
    <scope>NUCLEOTIDE SEQUENCE [LARGE SCALE GENOMIC DNA]</scope>
    <source>
        <strain evidence="2 3">Forc016</strain>
    </source>
</reference>
<dbReference type="GO" id="GO:0009116">
    <property type="term" value="P:nucleoside metabolic process"/>
    <property type="evidence" value="ECO:0007669"/>
    <property type="project" value="InterPro"/>
</dbReference>
<organism evidence="2 3">
    <name type="scientific">Fusarium oxysporum f. sp. radicis-cucumerinum</name>
    <dbReference type="NCBI Taxonomy" id="327505"/>
    <lineage>
        <taxon>Eukaryota</taxon>
        <taxon>Fungi</taxon>
        <taxon>Dikarya</taxon>
        <taxon>Ascomycota</taxon>
        <taxon>Pezizomycotina</taxon>
        <taxon>Sordariomycetes</taxon>
        <taxon>Hypocreomycetidae</taxon>
        <taxon>Hypocreales</taxon>
        <taxon>Nectriaceae</taxon>
        <taxon>Fusarium</taxon>
        <taxon>Fusarium oxysporum species complex</taxon>
    </lineage>
</organism>
<dbReference type="InterPro" id="IPR035994">
    <property type="entry name" value="Nucleoside_phosphorylase_sf"/>
</dbReference>
<accession>A0A2H3H3W4</accession>
<protein>
    <recommendedName>
        <fullName evidence="1">Heterokaryon incompatibility domain-containing protein</fullName>
    </recommendedName>
</protein>
<feature type="domain" description="Heterokaryon incompatibility" evidence="1">
    <location>
        <begin position="22"/>
        <end position="112"/>
    </location>
</feature>
<proteinExistence type="predicted"/>
<gene>
    <name evidence="2" type="ORF">AU210_007403</name>
</gene>
<dbReference type="InterPro" id="IPR010730">
    <property type="entry name" value="HET"/>
</dbReference>
<dbReference type="EMBL" id="MABQ02000005">
    <property type="protein sequence ID" value="PCD34808.1"/>
    <property type="molecule type" value="Genomic_DNA"/>
</dbReference>